<evidence type="ECO:0000256" key="15">
    <source>
        <dbReference type="RuleBase" id="RU004430"/>
    </source>
</evidence>
<keyword evidence="5 15" id="KW-0813">Transport</keyword>
<keyword evidence="16" id="KW-0732">Signal</keyword>
<comment type="similarity">
    <text evidence="2 15">Belongs to the complex I subunit 6 family.</text>
</comment>
<evidence type="ECO:0000256" key="7">
    <source>
        <dbReference type="ARBA" id="ARBA00022692"/>
    </source>
</evidence>
<evidence type="ECO:0000256" key="1">
    <source>
        <dbReference type="ARBA" id="ARBA00004225"/>
    </source>
</evidence>
<comment type="subcellular location">
    <subcellularLocation>
        <location evidence="1 15">Mitochondrion membrane</location>
        <topology evidence="1 15">Multi-pass membrane protein</topology>
    </subcellularLocation>
</comment>
<evidence type="ECO:0000256" key="3">
    <source>
        <dbReference type="ARBA" id="ARBA00012944"/>
    </source>
</evidence>
<keyword evidence="9 15" id="KW-0249">Electron transport</keyword>
<keyword evidence="15" id="KW-0830">Ubiquinone</keyword>
<dbReference type="GO" id="GO:0031966">
    <property type="term" value="C:mitochondrial membrane"/>
    <property type="evidence" value="ECO:0007669"/>
    <property type="project" value="UniProtKB-SubCell"/>
</dbReference>
<dbReference type="EMBL" id="AY605474">
    <property type="protein sequence ID" value="AAT08514.1"/>
    <property type="molecule type" value="Genomic_DNA"/>
</dbReference>
<evidence type="ECO:0000256" key="13">
    <source>
        <dbReference type="ARBA" id="ARBA00023136"/>
    </source>
</evidence>
<dbReference type="PANTHER" id="PTHR11435">
    <property type="entry name" value="NADH UBIQUINONE OXIDOREDUCTASE SUBUNIT ND6"/>
    <property type="match status" value="1"/>
</dbReference>
<keyword evidence="8 15" id="KW-1278">Translocase</keyword>
<evidence type="ECO:0000256" key="8">
    <source>
        <dbReference type="ARBA" id="ARBA00022967"/>
    </source>
</evidence>
<organism evidence="17">
    <name type="scientific">Diplometopon zarudnyi</name>
    <name type="common">Zarudnyi's worm lizard</name>
    <name type="synonym">Pachycalamus zarudnyi</name>
    <dbReference type="NCBI Taxonomy" id="94420"/>
    <lineage>
        <taxon>Eukaryota</taxon>
        <taxon>Metazoa</taxon>
        <taxon>Chordata</taxon>
        <taxon>Craniata</taxon>
        <taxon>Vertebrata</taxon>
        <taxon>Euteleostomi</taxon>
        <taxon>Lepidosauria</taxon>
        <taxon>Squamata</taxon>
        <taxon>Bifurcata</taxon>
        <taxon>Unidentata</taxon>
        <taxon>Episquamata</taxon>
        <taxon>Laterata</taxon>
        <taxon>Lacertibaenia</taxon>
        <taxon>Amphisbaenia</taxon>
        <taxon>Trogonophidae</taxon>
        <taxon>Diplometopon</taxon>
    </lineage>
</organism>
<evidence type="ECO:0000256" key="6">
    <source>
        <dbReference type="ARBA" id="ARBA00022660"/>
    </source>
</evidence>
<keyword evidence="7 15" id="KW-0812">Transmembrane</keyword>
<keyword evidence="6 15" id="KW-0679">Respiratory chain</keyword>
<keyword evidence="12 15" id="KW-0496">Mitochondrion</keyword>
<comment type="function">
    <text evidence="15">Core subunit of the mitochondrial membrane respiratory chain NADH dehydrogenase (Complex I) which catalyzes electron transfer from NADH through the respiratory chain, using ubiquinone as an electron acceptor. Essential for the catalytic activity and assembly of complex I.</text>
</comment>
<evidence type="ECO:0000256" key="5">
    <source>
        <dbReference type="ARBA" id="ARBA00022448"/>
    </source>
</evidence>
<sequence>MMYLVYLLGVAFLVSVCGVASNPLPQYSAGMLVLAAAFSCATLSWIGGSFVSLILLLIYLGGMLVVFAYSVTLTSGSHVGAYGNWPVGVRLFVFLCMVLYMLDMWLSDRGVVQVDSVGLGEFSGPVLGLADVQVDLFGVPLLYCSGSVGLLLCISCLFICLFAVLGLTRGGRRGGMRPF</sequence>
<dbReference type="Gene3D" id="1.20.120.1200">
    <property type="entry name" value="NADH-ubiquinone/plastoquinone oxidoreductase chain 6, subunit NuoJ"/>
    <property type="match status" value="1"/>
</dbReference>
<accession>Q66SW5</accession>
<evidence type="ECO:0000256" key="10">
    <source>
        <dbReference type="ARBA" id="ARBA00022989"/>
    </source>
</evidence>
<dbReference type="EC" id="7.1.1.2" evidence="3 15"/>
<evidence type="ECO:0000256" key="11">
    <source>
        <dbReference type="ARBA" id="ARBA00023027"/>
    </source>
</evidence>
<evidence type="ECO:0000256" key="16">
    <source>
        <dbReference type="SAM" id="SignalP"/>
    </source>
</evidence>
<dbReference type="InterPro" id="IPR050269">
    <property type="entry name" value="ComplexI_Subunit6"/>
</dbReference>
<evidence type="ECO:0000256" key="14">
    <source>
        <dbReference type="ARBA" id="ARBA00049551"/>
    </source>
</evidence>
<protein>
    <recommendedName>
        <fullName evidence="4 15">NADH-ubiquinone oxidoreductase chain 6</fullName>
        <ecNumber evidence="3 15">7.1.1.2</ecNumber>
    </recommendedName>
</protein>
<geneLocation type="mitochondrion" evidence="17"/>
<feature type="transmembrane region" description="Helical" evidence="15">
    <location>
        <begin position="140"/>
        <end position="167"/>
    </location>
</feature>
<dbReference type="GO" id="GO:0008137">
    <property type="term" value="F:NADH dehydrogenase (ubiquinone) activity"/>
    <property type="evidence" value="ECO:0007669"/>
    <property type="project" value="UniProtKB-UniRule"/>
</dbReference>
<evidence type="ECO:0000256" key="12">
    <source>
        <dbReference type="ARBA" id="ARBA00023128"/>
    </source>
</evidence>
<name>Q66SW5_DIPZA</name>
<evidence type="ECO:0000313" key="17">
    <source>
        <dbReference type="EMBL" id="AAT08514.1"/>
    </source>
</evidence>
<keyword evidence="11 15" id="KW-0520">NAD</keyword>
<dbReference type="InterPro" id="IPR042106">
    <property type="entry name" value="Nuo/plastoQ_OxRdtase_6_NuoJ"/>
</dbReference>
<dbReference type="AlphaFoldDB" id="Q66SW5"/>
<evidence type="ECO:0000256" key="4">
    <source>
        <dbReference type="ARBA" id="ARBA00021095"/>
    </source>
</evidence>
<feature type="transmembrane region" description="Helical" evidence="15">
    <location>
        <begin position="81"/>
        <end position="102"/>
    </location>
</feature>
<evidence type="ECO:0000256" key="9">
    <source>
        <dbReference type="ARBA" id="ARBA00022982"/>
    </source>
</evidence>
<reference evidence="17" key="1">
    <citation type="journal article" date="2004" name="Mol. Phylogenet. Evol.">
        <title>Phylogenetic relationships among amphisbaenian reptiles based on complete mitochondrial genomic sequences.</title>
        <authorList>
            <person name="Macey J.R."/>
            <person name="Papenfuss T.J."/>
            <person name="Kuehl J.V."/>
            <person name="Fourcade H.M."/>
            <person name="Boore J.L."/>
        </authorList>
    </citation>
    <scope>NUCLEOTIDE SEQUENCE</scope>
</reference>
<comment type="catalytic activity">
    <reaction evidence="14 15">
        <text>a ubiquinone + NADH + 5 H(+)(in) = a ubiquinol + NAD(+) + 4 H(+)(out)</text>
        <dbReference type="Rhea" id="RHEA:29091"/>
        <dbReference type="Rhea" id="RHEA-COMP:9565"/>
        <dbReference type="Rhea" id="RHEA-COMP:9566"/>
        <dbReference type="ChEBI" id="CHEBI:15378"/>
        <dbReference type="ChEBI" id="CHEBI:16389"/>
        <dbReference type="ChEBI" id="CHEBI:17976"/>
        <dbReference type="ChEBI" id="CHEBI:57540"/>
        <dbReference type="ChEBI" id="CHEBI:57945"/>
        <dbReference type="EC" id="7.1.1.2"/>
    </reaction>
</comment>
<dbReference type="InterPro" id="IPR001457">
    <property type="entry name" value="NADH_UbQ/plastoQ_OxRdtase_su6"/>
</dbReference>
<dbReference type="PANTHER" id="PTHR11435:SF1">
    <property type="entry name" value="NADH-UBIQUINONE OXIDOREDUCTASE CHAIN 6"/>
    <property type="match status" value="1"/>
</dbReference>
<dbReference type="Pfam" id="PF00499">
    <property type="entry name" value="Oxidored_q3"/>
    <property type="match status" value="1"/>
</dbReference>
<gene>
    <name evidence="17" type="primary">nad6</name>
</gene>
<evidence type="ECO:0000256" key="2">
    <source>
        <dbReference type="ARBA" id="ARBA00005698"/>
    </source>
</evidence>
<keyword evidence="13 15" id="KW-0472">Membrane</keyword>
<feature type="chain" id="PRO_5004268817" description="NADH-ubiquinone oxidoreductase chain 6" evidence="16">
    <location>
        <begin position="22"/>
        <end position="179"/>
    </location>
</feature>
<proteinExistence type="inferred from homology"/>
<keyword evidence="10 15" id="KW-1133">Transmembrane helix</keyword>
<feature type="signal peptide" evidence="16">
    <location>
        <begin position="1"/>
        <end position="21"/>
    </location>
</feature>
<feature type="transmembrane region" description="Helical" evidence="15">
    <location>
        <begin position="45"/>
        <end position="69"/>
    </location>
</feature>